<dbReference type="SUPFAM" id="SSF56801">
    <property type="entry name" value="Acetyl-CoA synthetase-like"/>
    <property type="match status" value="1"/>
</dbReference>
<dbReference type="NCBIfam" id="TIGR01733">
    <property type="entry name" value="AA-adenyl-dom"/>
    <property type="match status" value="1"/>
</dbReference>
<dbReference type="InterPro" id="IPR009081">
    <property type="entry name" value="PP-bd_ACP"/>
</dbReference>
<proteinExistence type="predicted"/>
<dbReference type="InterPro" id="IPR006162">
    <property type="entry name" value="Ppantetheine_attach_site"/>
</dbReference>
<evidence type="ECO:0000259" key="3">
    <source>
        <dbReference type="PROSITE" id="PS50075"/>
    </source>
</evidence>
<dbReference type="EMBL" id="JBDIME010000049">
    <property type="protein sequence ID" value="MEN2793466.1"/>
    <property type="molecule type" value="Genomic_DNA"/>
</dbReference>
<dbReference type="InterPro" id="IPR000873">
    <property type="entry name" value="AMP-dep_synth/lig_dom"/>
</dbReference>
<dbReference type="RefSeq" id="WP_343892746.1">
    <property type="nucleotide sequence ID" value="NZ_BAAAEH010000062.1"/>
</dbReference>
<name>A0ABU9YCE6_9SPHN</name>
<comment type="caution">
    <text evidence="4">The sequence shown here is derived from an EMBL/GenBank/DDBJ whole genome shotgun (WGS) entry which is preliminary data.</text>
</comment>
<dbReference type="Pfam" id="PF00501">
    <property type="entry name" value="AMP-binding"/>
    <property type="match status" value="1"/>
</dbReference>
<evidence type="ECO:0000313" key="4">
    <source>
        <dbReference type="EMBL" id="MEN2793466.1"/>
    </source>
</evidence>
<evidence type="ECO:0000256" key="1">
    <source>
        <dbReference type="ARBA" id="ARBA00022450"/>
    </source>
</evidence>
<evidence type="ECO:0000256" key="2">
    <source>
        <dbReference type="ARBA" id="ARBA00022553"/>
    </source>
</evidence>
<evidence type="ECO:0000313" key="5">
    <source>
        <dbReference type="Proteomes" id="UP001419910"/>
    </source>
</evidence>
<dbReference type="InterPro" id="IPR045851">
    <property type="entry name" value="AMP-bd_C_sf"/>
</dbReference>
<keyword evidence="5" id="KW-1185">Reference proteome</keyword>
<dbReference type="InterPro" id="IPR025110">
    <property type="entry name" value="AMP-bd_C"/>
</dbReference>
<dbReference type="Gene3D" id="3.40.50.12780">
    <property type="entry name" value="N-terminal domain of ligase-like"/>
    <property type="match status" value="1"/>
</dbReference>
<dbReference type="PROSITE" id="PS00012">
    <property type="entry name" value="PHOSPHOPANTETHEINE"/>
    <property type="match status" value="1"/>
</dbReference>
<reference evidence="4 5" key="1">
    <citation type="submission" date="2024-05" db="EMBL/GenBank/DDBJ databases">
        <authorList>
            <person name="Liu Q."/>
            <person name="Xin Y.-H."/>
        </authorList>
    </citation>
    <scope>NUCLEOTIDE SEQUENCE [LARGE SCALE GENOMIC DNA]</scope>
    <source>
        <strain evidence="4 5">CGMCC 1.10181</strain>
    </source>
</reference>
<dbReference type="Pfam" id="PF13193">
    <property type="entry name" value="AMP-binding_C"/>
    <property type="match status" value="1"/>
</dbReference>
<keyword evidence="1" id="KW-0596">Phosphopantetheine</keyword>
<dbReference type="Gene3D" id="1.10.1200.10">
    <property type="entry name" value="ACP-like"/>
    <property type="match status" value="1"/>
</dbReference>
<dbReference type="SUPFAM" id="SSF47336">
    <property type="entry name" value="ACP-like"/>
    <property type="match status" value="1"/>
</dbReference>
<dbReference type="Proteomes" id="UP001419910">
    <property type="component" value="Unassembled WGS sequence"/>
</dbReference>
<accession>A0ABU9YCE6</accession>
<dbReference type="InterPro" id="IPR020845">
    <property type="entry name" value="AMP-binding_CS"/>
</dbReference>
<dbReference type="PANTHER" id="PTHR45527:SF1">
    <property type="entry name" value="FATTY ACID SYNTHASE"/>
    <property type="match status" value="1"/>
</dbReference>
<protein>
    <submittedName>
        <fullName evidence="4">Non-ribosomal peptide synthetase</fullName>
    </submittedName>
</protein>
<keyword evidence="2" id="KW-0597">Phosphoprotein</keyword>
<sequence length="590" mass="60474">MNPPFAASCVPDMIGRAAMHAPDAIAVEAQGSSANYAALEARVGMLAARLRAQGVAVGDLVAVCLPRSIDQIVAMLAAWRAGAAYLPLDPAWPESRLATLIADAGCAAVVAHSGLGARIAGDVALVPPAGGDGAAMVAPATADPNSLAYVIYTSGSTGTPKAVEVTHANLAALIDWHQAAFAVGTGTRTSHLAGLGFDAAAWEIWPTLAAGGTLALVDDATRLDAARLRDWLIAERIDVAFAPTALAEPLVAMAWPADAALRVLLTGADKLTVRPAPGLPFAFVNNYGPTESTVVATSGVVAPDGEGLPSIGLPIAGTSIHLLDEQGASVPAGEPGEIWISGAQVARGYRGDPALTADRFVEHPEHGRLYRTGDLGVLLDSGEIGFRGRVDGQVKIRGHRIEPAEVAAALNKLPEVATCAVVARDGALIAYVVPADGAAPTASALRAALAGTLPDYMVPARFATLAALPLTANGKVDAKSLPDPETCAMEEAPAGRAPASPTEKRLLDIVAGVIGRQDIGVDDDFFLLGGHSLLGTQVVVRARDAFGVDLTLFHLFEGRTVASLAVVIEDLVIAKLDSMSDEDISRMAAG</sequence>
<dbReference type="PROSITE" id="PS50075">
    <property type="entry name" value="CARRIER"/>
    <property type="match status" value="1"/>
</dbReference>
<dbReference type="Gene3D" id="3.30.300.30">
    <property type="match status" value="1"/>
</dbReference>
<gene>
    <name evidence="4" type="ORF">ABC974_27855</name>
</gene>
<dbReference type="Pfam" id="PF00550">
    <property type="entry name" value="PP-binding"/>
    <property type="match status" value="1"/>
</dbReference>
<dbReference type="SMART" id="SM00823">
    <property type="entry name" value="PKS_PP"/>
    <property type="match status" value="1"/>
</dbReference>
<dbReference type="PROSITE" id="PS00455">
    <property type="entry name" value="AMP_BINDING"/>
    <property type="match status" value="1"/>
</dbReference>
<dbReference type="InterPro" id="IPR036736">
    <property type="entry name" value="ACP-like_sf"/>
</dbReference>
<dbReference type="PANTHER" id="PTHR45527">
    <property type="entry name" value="NONRIBOSOMAL PEPTIDE SYNTHETASE"/>
    <property type="match status" value="1"/>
</dbReference>
<feature type="domain" description="Carrier" evidence="3">
    <location>
        <begin position="497"/>
        <end position="572"/>
    </location>
</feature>
<dbReference type="InterPro" id="IPR010071">
    <property type="entry name" value="AA_adenyl_dom"/>
</dbReference>
<organism evidence="4 5">
    <name type="scientific">Sphingomonas oligophenolica</name>
    <dbReference type="NCBI Taxonomy" id="301154"/>
    <lineage>
        <taxon>Bacteria</taxon>
        <taxon>Pseudomonadati</taxon>
        <taxon>Pseudomonadota</taxon>
        <taxon>Alphaproteobacteria</taxon>
        <taxon>Sphingomonadales</taxon>
        <taxon>Sphingomonadaceae</taxon>
        <taxon>Sphingomonas</taxon>
    </lineage>
</organism>
<dbReference type="InterPro" id="IPR042099">
    <property type="entry name" value="ANL_N_sf"/>
</dbReference>
<dbReference type="InterPro" id="IPR020806">
    <property type="entry name" value="PKS_PP-bd"/>
</dbReference>
<dbReference type="CDD" id="cd05930">
    <property type="entry name" value="A_NRPS"/>
    <property type="match status" value="1"/>
</dbReference>